<evidence type="ECO:0000313" key="2">
    <source>
        <dbReference type="EMBL" id="BCL28499.1"/>
    </source>
</evidence>
<name>A0A7G1NZU3_9ACTN</name>
<evidence type="ECO:0000256" key="1">
    <source>
        <dbReference type="SAM" id="MobiDB-lite"/>
    </source>
</evidence>
<proteinExistence type="predicted"/>
<accession>A0A7G1NZU3</accession>
<evidence type="ECO:0000313" key="3">
    <source>
        <dbReference type="Proteomes" id="UP000516444"/>
    </source>
</evidence>
<dbReference type="KEGG" id="sgm:GCM10017557_33580"/>
<reference evidence="2 3" key="1">
    <citation type="journal article" date="2014" name="Int. J. Syst. Evol. Microbiol.">
        <title>Complete genome sequence of Corynebacterium casei LMG S-19264T (=DSM 44701T), isolated from a smear-ripened cheese.</title>
        <authorList>
            <consortium name="US DOE Joint Genome Institute (JGI-PGF)"/>
            <person name="Walter F."/>
            <person name="Albersmeier A."/>
            <person name="Kalinowski J."/>
            <person name="Ruckert C."/>
        </authorList>
    </citation>
    <scope>NUCLEOTIDE SEQUENCE [LARGE SCALE GENOMIC DNA]</scope>
    <source>
        <strain evidence="2 3">JCM 4677</strain>
    </source>
</reference>
<sequence>MIALLMPSAIHPEIPPVPSPPGTSAGGIGPAVGTEEADGSGCGMQSDAEHEDSVLDGVGAGSVEAVGAGAGPGLGLGSA</sequence>
<protein>
    <submittedName>
        <fullName evidence="2">Uncharacterized protein</fullName>
    </submittedName>
</protein>
<organism evidence="2 3">
    <name type="scientific">Streptomyces aurantiacus</name>
    <dbReference type="NCBI Taxonomy" id="47760"/>
    <lineage>
        <taxon>Bacteria</taxon>
        <taxon>Bacillati</taxon>
        <taxon>Actinomycetota</taxon>
        <taxon>Actinomycetes</taxon>
        <taxon>Kitasatosporales</taxon>
        <taxon>Streptomycetaceae</taxon>
        <taxon>Streptomyces</taxon>
        <taxon>Streptomyces aurantiacus group</taxon>
    </lineage>
</organism>
<dbReference type="AlphaFoldDB" id="A0A7G1NZU3"/>
<gene>
    <name evidence="2" type="ORF">GCM10017557_33580</name>
</gene>
<feature type="region of interest" description="Disordered" evidence="1">
    <location>
        <begin position="1"/>
        <end position="60"/>
    </location>
</feature>
<dbReference type="Proteomes" id="UP000516444">
    <property type="component" value="Chromosome"/>
</dbReference>
<dbReference type="EMBL" id="AP023440">
    <property type="protein sequence ID" value="BCL28499.1"/>
    <property type="molecule type" value="Genomic_DNA"/>
</dbReference>
<keyword evidence="3" id="KW-1185">Reference proteome</keyword>